<name>A0A1N6T1H4_9BACT</name>
<dbReference type="RefSeq" id="WP_007655897.1">
    <property type="nucleotide sequence ID" value="NZ_FTNM01000001.1"/>
</dbReference>
<dbReference type="InterPro" id="IPR027417">
    <property type="entry name" value="P-loop_NTPase"/>
</dbReference>
<dbReference type="InterPro" id="IPR003439">
    <property type="entry name" value="ABC_transporter-like_ATP-bd"/>
</dbReference>
<protein>
    <submittedName>
        <fullName evidence="5">ABC-type multidrug transport system, ATPase component</fullName>
    </submittedName>
</protein>
<dbReference type="Pfam" id="PF00005">
    <property type="entry name" value="ABC_tran"/>
    <property type="match status" value="1"/>
</dbReference>
<dbReference type="PANTHER" id="PTHR42939:SF1">
    <property type="entry name" value="ABC TRANSPORTER ATP-BINDING PROTEIN ALBC-RELATED"/>
    <property type="match status" value="1"/>
</dbReference>
<evidence type="ECO:0000259" key="4">
    <source>
        <dbReference type="PROSITE" id="PS50893"/>
    </source>
</evidence>
<evidence type="ECO:0000256" key="3">
    <source>
        <dbReference type="ARBA" id="ARBA00022840"/>
    </source>
</evidence>
<sequence>MQINLSNLGKRYNYEWIFRNLTYTLESGTSYAILGHNGSGKSTLLTVIAGHNLHSEGEITYLLDGKAVAPDKAYRELSLTAPYLELVEELTLLEMIAFHTRFKPLRNNLSHEELVERMGLQKSRNKYVKDFSSGMKQRLKLGLAIYSDTKLLVLDEPTTNLDQEGVSWYQEHVAANKEGRLIIVGSNIVHEYSFCDQHLYITDYHAPARQPKPARQ</sequence>
<dbReference type="SUPFAM" id="SSF52540">
    <property type="entry name" value="P-loop containing nucleoside triphosphate hydrolases"/>
    <property type="match status" value="1"/>
</dbReference>
<dbReference type="GO" id="GO:0016887">
    <property type="term" value="F:ATP hydrolysis activity"/>
    <property type="evidence" value="ECO:0007669"/>
    <property type="project" value="InterPro"/>
</dbReference>
<proteinExistence type="predicted"/>
<dbReference type="EMBL" id="FTNM01000001">
    <property type="protein sequence ID" value="SIQ47245.1"/>
    <property type="molecule type" value="Genomic_DNA"/>
</dbReference>
<feature type="domain" description="ABC transporter" evidence="4">
    <location>
        <begin position="3"/>
        <end position="216"/>
    </location>
</feature>
<dbReference type="OrthoDB" id="9808363at2"/>
<evidence type="ECO:0000256" key="2">
    <source>
        <dbReference type="ARBA" id="ARBA00022741"/>
    </source>
</evidence>
<evidence type="ECO:0000313" key="6">
    <source>
        <dbReference type="Proteomes" id="UP000185924"/>
    </source>
</evidence>
<dbReference type="Proteomes" id="UP000185924">
    <property type="component" value="Unassembled WGS sequence"/>
</dbReference>
<dbReference type="InterPro" id="IPR051782">
    <property type="entry name" value="ABC_Transporter_VariousFunc"/>
</dbReference>
<reference evidence="6" key="1">
    <citation type="submission" date="2017-01" db="EMBL/GenBank/DDBJ databases">
        <authorList>
            <person name="Varghese N."/>
            <person name="Submissions S."/>
        </authorList>
    </citation>
    <scope>NUCLEOTIDE SEQUENCE [LARGE SCALE GENOMIC DNA]</scope>
    <source>
        <strain evidence="6">DM9</strain>
    </source>
</reference>
<dbReference type="AlphaFoldDB" id="A0A1N6T1H4"/>
<dbReference type="GO" id="GO:0005524">
    <property type="term" value="F:ATP binding"/>
    <property type="evidence" value="ECO:0007669"/>
    <property type="project" value="UniProtKB-KW"/>
</dbReference>
<dbReference type="Gene3D" id="3.40.50.300">
    <property type="entry name" value="P-loop containing nucleotide triphosphate hydrolases"/>
    <property type="match status" value="1"/>
</dbReference>
<keyword evidence="3" id="KW-0067">ATP-binding</keyword>
<evidence type="ECO:0000313" key="5">
    <source>
        <dbReference type="EMBL" id="SIQ47245.1"/>
    </source>
</evidence>
<gene>
    <name evidence="5" type="ORF">SAMN05421545_0074</name>
</gene>
<dbReference type="PROSITE" id="PS50893">
    <property type="entry name" value="ABC_TRANSPORTER_2"/>
    <property type="match status" value="1"/>
</dbReference>
<dbReference type="PANTHER" id="PTHR42939">
    <property type="entry name" value="ABC TRANSPORTER ATP-BINDING PROTEIN ALBC-RELATED"/>
    <property type="match status" value="1"/>
</dbReference>
<keyword evidence="2" id="KW-0547">Nucleotide-binding</keyword>
<dbReference type="SMART" id="SM00382">
    <property type="entry name" value="AAA"/>
    <property type="match status" value="1"/>
</dbReference>
<accession>A0A1N6T1H4</accession>
<dbReference type="PROSITE" id="PS00211">
    <property type="entry name" value="ABC_TRANSPORTER_1"/>
    <property type="match status" value="1"/>
</dbReference>
<keyword evidence="1" id="KW-0813">Transport</keyword>
<organism evidence="5 6">
    <name type="scientific">Pontibacter lucknowensis</name>
    <dbReference type="NCBI Taxonomy" id="1077936"/>
    <lineage>
        <taxon>Bacteria</taxon>
        <taxon>Pseudomonadati</taxon>
        <taxon>Bacteroidota</taxon>
        <taxon>Cytophagia</taxon>
        <taxon>Cytophagales</taxon>
        <taxon>Hymenobacteraceae</taxon>
        <taxon>Pontibacter</taxon>
    </lineage>
</organism>
<evidence type="ECO:0000256" key="1">
    <source>
        <dbReference type="ARBA" id="ARBA00022448"/>
    </source>
</evidence>
<dbReference type="InterPro" id="IPR003593">
    <property type="entry name" value="AAA+_ATPase"/>
</dbReference>
<dbReference type="InterPro" id="IPR017871">
    <property type="entry name" value="ABC_transporter-like_CS"/>
</dbReference>
<keyword evidence="6" id="KW-1185">Reference proteome</keyword>
<dbReference type="STRING" id="1077936.SAMN05421545_0074"/>